<gene>
    <name evidence="1" type="ORF">MS2017_0881</name>
</gene>
<evidence type="ECO:0000313" key="1">
    <source>
        <dbReference type="EMBL" id="AYQ56601.1"/>
    </source>
</evidence>
<dbReference type="AlphaFoldDB" id="A0A3G3ILE9"/>
<name>A0A3G3ILE9_9GAMM</name>
<organism evidence="1 2">
    <name type="scientific">Bathymodiolus thermophilus thioautotrophic gill symbiont</name>
    <dbReference type="NCBI Taxonomy" id="2360"/>
    <lineage>
        <taxon>Bacteria</taxon>
        <taxon>Pseudomonadati</taxon>
        <taxon>Pseudomonadota</taxon>
        <taxon>Gammaproteobacteria</taxon>
        <taxon>sulfur-oxidizing symbionts</taxon>
    </lineage>
</organism>
<evidence type="ECO:0000313" key="2">
    <source>
        <dbReference type="Proteomes" id="UP000278334"/>
    </source>
</evidence>
<proteinExistence type="predicted"/>
<reference evidence="1 2" key="1">
    <citation type="submission" date="2017-11" db="EMBL/GenBank/DDBJ databases">
        <title>Genome sequence of the bacterial symbiont EPR9N from a vent mussel Bathymodiolus thermophilus.</title>
        <authorList>
            <person name="Won Y.-J."/>
        </authorList>
    </citation>
    <scope>NUCLEOTIDE SEQUENCE [LARGE SCALE GENOMIC DNA]</scope>
    <source>
        <strain evidence="1 2">EPR9N</strain>
    </source>
</reference>
<protein>
    <submittedName>
        <fullName evidence="1">Uncharacterized protein</fullName>
    </submittedName>
</protein>
<dbReference type="Proteomes" id="UP000278334">
    <property type="component" value="Chromosome"/>
</dbReference>
<dbReference type="RefSeq" id="WP_122951397.1">
    <property type="nucleotide sequence ID" value="NZ_CP024634.1"/>
</dbReference>
<accession>A0A3G3ILE9</accession>
<sequence>MNYQNTFFIYHNAMCLVIETEGVVKGFPCYYKYILGSEMRIIAYDLLKVIGEINLNKLRLLFHLQLRI</sequence>
<dbReference type="EMBL" id="CP024634">
    <property type="protein sequence ID" value="AYQ56601.1"/>
    <property type="molecule type" value="Genomic_DNA"/>
</dbReference>
<dbReference type="KEGG" id="bthg:MS2017_0881"/>